<reference evidence="2 3" key="1">
    <citation type="submission" date="2018-11" db="EMBL/GenBank/DDBJ databases">
        <title>Genomic Encyclopedia of Type Strains, Phase IV (KMG-IV): sequencing the most valuable type-strain genomes for metagenomic binning, comparative biology and taxonomic classification.</title>
        <authorList>
            <person name="Goeker M."/>
        </authorList>
    </citation>
    <scope>NUCLEOTIDE SEQUENCE [LARGE SCALE GENOMIC DNA]</scope>
    <source>
        <strain evidence="2 3">DSM 16974</strain>
    </source>
</reference>
<sequence length="95" mass="10379">MKKFLFAVCASALFSVSALACEAPANKPAIPDPATAATAQMVKTNNEVKQYVKAQEEYLNCSSLSSREKRQAVEELKAYADSFNQAVRQFKLASN</sequence>
<dbReference type="PROSITE" id="PS51257">
    <property type="entry name" value="PROKAR_LIPOPROTEIN"/>
    <property type="match status" value="1"/>
</dbReference>
<organism evidence="2 3">
    <name type="scientific">Marinimicrobium koreense</name>
    <dbReference type="NCBI Taxonomy" id="306545"/>
    <lineage>
        <taxon>Bacteria</taxon>
        <taxon>Pseudomonadati</taxon>
        <taxon>Pseudomonadota</taxon>
        <taxon>Gammaproteobacteria</taxon>
        <taxon>Cellvibrionales</taxon>
        <taxon>Cellvibrionaceae</taxon>
        <taxon>Marinimicrobium</taxon>
    </lineage>
</organism>
<evidence type="ECO:0000313" key="3">
    <source>
        <dbReference type="Proteomes" id="UP000273643"/>
    </source>
</evidence>
<feature type="chain" id="PRO_5017952560" evidence="1">
    <location>
        <begin position="21"/>
        <end position="95"/>
    </location>
</feature>
<dbReference type="EMBL" id="RJUK01000001">
    <property type="protein sequence ID" value="ROQ20783.1"/>
    <property type="molecule type" value="Genomic_DNA"/>
</dbReference>
<evidence type="ECO:0000256" key="1">
    <source>
        <dbReference type="SAM" id="SignalP"/>
    </source>
</evidence>
<keyword evidence="1" id="KW-0732">Signal</keyword>
<proteinExistence type="predicted"/>
<dbReference type="Proteomes" id="UP000273643">
    <property type="component" value="Unassembled WGS sequence"/>
</dbReference>
<comment type="caution">
    <text evidence="2">The sequence shown here is derived from an EMBL/GenBank/DDBJ whole genome shotgun (WGS) entry which is preliminary data.</text>
</comment>
<protein>
    <submittedName>
        <fullName evidence="2">Uncharacterized protein</fullName>
    </submittedName>
</protein>
<keyword evidence="3" id="KW-1185">Reference proteome</keyword>
<dbReference type="RefSeq" id="WP_123637882.1">
    <property type="nucleotide sequence ID" value="NZ_JBHYFO010000004.1"/>
</dbReference>
<name>A0A3N1NX82_9GAMM</name>
<accession>A0A3N1NX82</accession>
<dbReference type="AlphaFoldDB" id="A0A3N1NX82"/>
<gene>
    <name evidence="2" type="ORF">EDC38_1400</name>
</gene>
<evidence type="ECO:0000313" key="2">
    <source>
        <dbReference type="EMBL" id="ROQ20783.1"/>
    </source>
</evidence>
<feature type="signal peptide" evidence="1">
    <location>
        <begin position="1"/>
        <end position="20"/>
    </location>
</feature>